<keyword evidence="3" id="KW-1185">Reference proteome</keyword>
<protein>
    <submittedName>
        <fullName evidence="2">Uncharacterized protein</fullName>
    </submittedName>
</protein>
<dbReference type="EMBL" id="AWSA01000066">
    <property type="protein sequence ID" value="EWS99890.1"/>
    <property type="molecule type" value="Genomic_DNA"/>
</dbReference>
<dbReference type="STRING" id="1386089.N865_20005"/>
<feature type="region of interest" description="Disordered" evidence="1">
    <location>
        <begin position="228"/>
        <end position="308"/>
    </location>
</feature>
<name>W9G1C1_9MICO</name>
<evidence type="ECO:0000313" key="3">
    <source>
        <dbReference type="Proteomes" id="UP000019489"/>
    </source>
</evidence>
<dbReference type="Proteomes" id="UP000019489">
    <property type="component" value="Unassembled WGS sequence"/>
</dbReference>
<accession>W9G1C1</accession>
<proteinExistence type="predicted"/>
<dbReference type="OrthoDB" id="4869440at2"/>
<dbReference type="AlphaFoldDB" id="W9G1C1"/>
<evidence type="ECO:0000313" key="2">
    <source>
        <dbReference type="EMBL" id="EWS99890.1"/>
    </source>
</evidence>
<gene>
    <name evidence="2" type="ORF">N865_20005</name>
</gene>
<feature type="compositionally biased region" description="Low complexity" evidence="1">
    <location>
        <begin position="241"/>
        <end position="255"/>
    </location>
</feature>
<organism evidence="2 3">
    <name type="scientific">Intrasporangium oryzae NRRL B-24470</name>
    <dbReference type="NCBI Taxonomy" id="1386089"/>
    <lineage>
        <taxon>Bacteria</taxon>
        <taxon>Bacillati</taxon>
        <taxon>Actinomycetota</taxon>
        <taxon>Actinomycetes</taxon>
        <taxon>Micrococcales</taxon>
        <taxon>Intrasporangiaceae</taxon>
        <taxon>Intrasporangium</taxon>
    </lineage>
</organism>
<evidence type="ECO:0000256" key="1">
    <source>
        <dbReference type="SAM" id="MobiDB-lite"/>
    </source>
</evidence>
<reference evidence="2 3" key="1">
    <citation type="submission" date="2013-08" db="EMBL/GenBank/DDBJ databases">
        <title>Intrasporangium oryzae NRRL B-24470.</title>
        <authorList>
            <person name="Liu H."/>
            <person name="Wang G."/>
        </authorList>
    </citation>
    <scope>NUCLEOTIDE SEQUENCE [LARGE SCALE GENOMIC DNA]</scope>
    <source>
        <strain evidence="2 3">NRRL B-24470</strain>
    </source>
</reference>
<comment type="caution">
    <text evidence="2">The sequence shown here is derived from an EMBL/GenBank/DDBJ whole genome shotgun (WGS) entry which is preliminary data.</text>
</comment>
<sequence length="308" mass="32521">MSTAATDRGLYAVPAPPRQERLALLLQLRRIARHALDTLLALPRGAAGWVLRRTQRLLALAGTSPALARIGARLRSLGQLIGELVGSVGPIPAAAAVLSIPTVWEATVRAARWLTSRATAGARALWRHTRSLLDRLGPAGTRTARGLASAGTAAHRLATAVATHPLTQTILQGATRLAALIRPASQSTVVHRLLGRLLGTSTIRWAVELLVLPLLLAPSLIPQVTAGLHPTRPTAESPTGAAQHAASASAPQAQARTLAANLTAVPTEPEQAEEPTSLEADTTAFEPRNRAERRAQQQAQAHAKRARR</sequence>
<dbReference type="RefSeq" id="WP_034809737.1">
    <property type="nucleotide sequence ID" value="NZ_AWSA01000066.1"/>
</dbReference>